<evidence type="ECO:0000256" key="6">
    <source>
        <dbReference type="ARBA" id="ARBA00022786"/>
    </source>
</evidence>
<dbReference type="EMBL" id="JBGBPQ010000024">
    <property type="protein sequence ID" value="KAL1500072.1"/>
    <property type="molecule type" value="Genomic_DNA"/>
</dbReference>
<dbReference type="InterPro" id="IPR016098">
    <property type="entry name" value="CAP/MinC_C"/>
</dbReference>
<comment type="caution">
    <text evidence="14">The sequence shown here is derived from an EMBL/GenBank/DDBJ whole genome shotgun (WGS) entry which is preliminary data.</text>
</comment>
<accession>A0AB34ILP2</accession>
<dbReference type="GO" id="GO:1990380">
    <property type="term" value="F:K48-linked deubiquitinase activity"/>
    <property type="evidence" value="ECO:0007669"/>
    <property type="project" value="InterPro"/>
</dbReference>
<dbReference type="InterPro" id="IPR039785">
    <property type="entry name" value="MINY3/4"/>
</dbReference>
<keyword evidence="7" id="KW-0378">Hydrolase</keyword>
<name>A0AB34ILP2_PRYPA</name>
<dbReference type="GO" id="GO:0006508">
    <property type="term" value="P:proteolysis"/>
    <property type="evidence" value="ECO:0007669"/>
    <property type="project" value="UniProtKB-KW"/>
</dbReference>
<dbReference type="Pfam" id="PF26038">
    <property type="entry name" value="Dimer_MINDY4_N"/>
    <property type="match status" value="1"/>
</dbReference>
<evidence type="ECO:0000313" key="14">
    <source>
        <dbReference type="EMBL" id="KAL1500072.1"/>
    </source>
</evidence>
<dbReference type="GO" id="GO:0071108">
    <property type="term" value="P:protein K48-linked deubiquitination"/>
    <property type="evidence" value="ECO:0007669"/>
    <property type="project" value="InterPro"/>
</dbReference>
<evidence type="ECO:0000256" key="1">
    <source>
        <dbReference type="ARBA" id="ARBA00000707"/>
    </source>
</evidence>
<dbReference type="InterPro" id="IPR017901">
    <property type="entry name" value="C-CAP_CF_C-like"/>
</dbReference>
<evidence type="ECO:0000256" key="4">
    <source>
        <dbReference type="ARBA" id="ARBA00012759"/>
    </source>
</evidence>
<dbReference type="PANTHER" id="PTHR12473:SF8">
    <property type="entry name" value="UBIQUITIN CARBOXYL-TERMINAL HYDROLASE MINDY-4-RELATED"/>
    <property type="match status" value="1"/>
</dbReference>
<dbReference type="EC" id="3.4.19.12" evidence="4"/>
<dbReference type="Gene3D" id="2.160.20.70">
    <property type="match status" value="1"/>
</dbReference>
<dbReference type="SMART" id="SM01174">
    <property type="entry name" value="DUF4205"/>
    <property type="match status" value="1"/>
</dbReference>
<keyword evidence="6" id="KW-0833">Ubl conjugation pathway</keyword>
<dbReference type="Pfam" id="PF13898">
    <property type="entry name" value="MINDY-3_4_CD"/>
    <property type="match status" value="1"/>
</dbReference>
<organism evidence="14 15">
    <name type="scientific">Prymnesium parvum</name>
    <name type="common">Toxic golden alga</name>
    <dbReference type="NCBI Taxonomy" id="97485"/>
    <lineage>
        <taxon>Eukaryota</taxon>
        <taxon>Haptista</taxon>
        <taxon>Haptophyta</taxon>
        <taxon>Prymnesiophyceae</taxon>
        <taxon>Prymnesiales</taxon>
        <taxon>Prymnesiaceae</taxon>
        <taxon>Prymnesium</taxon>
    </lineage>
</organism>
<dbReference type="PANTHER" id="PTHR12473">
    <property type="entry name" value="UBIQUITIN CARBOXYL-TERMINAL HYDROLASE MINDY-4-RELATED"/>
    <property type="match status" value="1"/>
</dbReference>
<dbReference type="InterPro" id="IPR012945">
    <property type="entry name" value="Tubulin-bd_cofactor_C_dom"/>
</dbReference>
<evidence type="ECO:0000313" key="15">
    <source>
        <dbReference type="Proteomes" id="UP001515480"/>
    </source>
</evidence>
<comment type="similarity">
    <text evidence="2">Belongs to the TBCC family.</text>
</comment>
<dbReference type="InterPro" id="IPR025257">
    <property type="entry name" value="MINDY-3/4_CD"/>
</dbReference>
<evidence type="ECO:0000256" key="9">
    <source>
        <dbReference type="ARBA" id="ARBA00037630"/>
    </source>
</evidence>
<keyword evidence="8" id="KW-0788">Thiol protease</keyword>
<reference evidence="14 15" key="1">
    <citation type="journal article" date="2024" name="Science">
        <title>Giant polyketide synthase enzymes in the biosynthesis of giant marine polyether toxins.</title>
        <authorList>
            <person name="Fallon T.R."/>
            <person name="Shende V.V."/>
            <person name="Wierzbicki I.H."/>
            <person name="Pendleton A.L."/>
            <person name="Watervoot N.F."/>
            <person name="Auber R.P."/>
            <person name="Gonzalez D.J."/>
            <person name="Wisecaver J.H."/>
            <person name="Moore B.S."/>
        </authorList>
    </citation>
    <scope>NUCLEOTIDE SEQUENCE [LARGE SCALE GENOMIC DNA]</scope>
    <source>
        <strain evidence="14 15">12B1</strain>
    </source>
</reference>
<keyword evidence="15" id="KW-1185">Reference proteome</keyword>
<evidence type="ECO:0000259" key="13">
    <source>
        <dbReference type="PROSITE" id="PS51329"/>
    </source>
</evidence>
<dbReference type="InterPro" id="IPR059022">
    <property type="entry name" value="MINDY4_N"/>
</dbReference>
<gene>
    <name evidence="14" type="ORF">AB1Y20_012747</name>
</gene>
<dbReference type="Pfam" id="PF07986">
    <property type="entry name" value="TBCC"/>
    <property type="match status" value="1"/>
</dbReference>
<evidence type="ECO:0000256" key="5">
    <source>
        <dbReference type="ARBA" id="ARBA00022670"/>
    </source>
</evidence>
<evidence type="ECO:0000256" key="11">
    <source>
        <dbReference type="ARBA" id="ARBA00041360"/>
    </source>
</evidence>
<keyword evidence="5" id="KW-0645">Protease</keyword>
<feature type="region of interest" description="Disordered" evidence="12">
    <location>
        <begin position="700"/>
        <end position="751"/>
    </location>
</feature>
<evidence type="ECO:0000256" key="10">
    <source>
        <dbReference type="ARBA" id="ARBA00039781"/>
    </source>
</evidence>
<dbReference type="PROSITE" id="PS51329">
    <property type="entry name" value="C_CAP_COFACTOR_C"/>
    <property type="match status" value="1"/>
</dbReference>
<dbReference type="Proteomes" id="UP001515480">
    <property type="component" value="Unassembled WGS sequence"/>
</dbReference>
<evidence type="ECO:0000256" key="3">
    <source>
        <dbReference type="ARBA" id="ARBA00011074"/>
    </source>
</evidence>
<comment type="similarity">
    <text evidence="3">Belongs to the MINDY deubiquitinase family. FAM188 subfamily.</text>
</comment>
<feature type="domain" description="C-CAP/cofactor C-like" evidence="13">
    <location>
        <begin position="452"/>
        <end position="621"/>
    </location>
</feature>
<evidence type="ECO:0000256" key="2">
    <source>
        <dbReference type="ARBA" id="ARBA00008848"/>
    </source>
</evidence>
<sequence>MESSSELAAAALVREYLSRKGYRRALAELDAARPRSEHDISTRIELMRLLKLERLVRSNRTRRQPLCAMLELVAEQLLRQPRALTPASDDDDARRAAPPVLLPAGGPLDTAAAAALPPLATHAPPQRAPKPDLARAGGWGREVCLSTPYGVCLSSPYGMCLSSPYGVCLFSPYGVCLSSLYGVCLSSLYGVCLSTPYGVCLSSLYGVCLSSLYGVCLSSPYGVCLSTPYGVCLFSPYGVCLSSPYGVCLSSPYGVCLSSLYGVCLSSLYGVCLSSPYGVCLSSPYGVCLSSLYGVCLSSLYGVCLSSPYGVCLSSPYGLCLSSPYGVCLSSPYGVCLSSLYGVCLSSPYGVCLSSLYGVCLSSPYGVCLSSPYGMCLSSPYGVCLSSLYGVCLSSPYGVCLSSLYGVCLSSPYGVCLSSPYGVCLSSPYGMCLSSPYGVCLSSLYGVCLSSPRRVPLLNVRRVPCSTAEELGAAGGGLTLAGKRGERLVVRAGAVGGEACDLVGLHECEVLLLDWSSQVTVEDCHVCKLLLGPVDGSVMMRNCSRVEVHAACRQFRCRDCQDCTARLFTPGPIIESSVRMLFGPWDAGYAGLRAQLRAANLISYVDSPEKNEYDKVFDFTADDESLPVPHWSLLLPSQWDRWQPHVDDEELDAAPPEFPLPLPSGVAVDPPAKKEALAIEGLATAAVATEDPIAIMSPSELTGQASAPEGRPRSAPASSHRPLEGADTQELPRPSSAAIKPPRPGSAKGARTPFTLPVAEVKPSSLFLPPPDPSPSEWIRVVVGEEEVNEMHKLLLGDSGRDWPEAWRRQGFSFSTEPAVPYGLHQRRGGSCGVVAVVQAFVLRYLRQKSNGWIEHVSPSDQSAALVDALVAVMWMGANAPRGCSVFLSSSIALPARRAVASALTRYSIATKPLLRRFVETHLSSFMTGDSCGVILLVYSVVATVGVENVRAHMDHKETALIGAHGYCTQELVNLLLTGEATSNVFDGEQLVGEGDEMMSLHGIKERAPVGLLALNEAHGHCTVGDNYKSPEEPIWLCFMESHYSVLFGIEMPPAHGPFDLHFYDELGNQDEHIRLTIDPGREALPPANPDLVPPLELTIRTKWAHAFIDWNGTDPLL</sequence>
<evidence type="ECO:0000256" key="8">
    <source>
        <dbReference type="ARBA" id="ARBA00022807"/>
    </source>
</evidence>
<proteinExistence type="inferred from homology"/>
<protein>
    <recommendedName>
        <fullName evidence="10">Probable ubiquitin carboxyl-terminal hydrolase MINDY-4</fullName>
        <ecNumber evidence="4">3.4.19.12</ecNumber>
    </recommendedName>
    <alternativeName>
        <fullName evidence="11">Probable deubiquitinating enzyme MINDY-4</fullName>
    </alternativeName>
</protein>
<dbReference type="AlphaFoldDB" id="A0AB34ILP2"/>
<comment type="function">
    <text evidence="9">Probable hydrolase that can remove 'Lys-48'-linked conjugated ubiquitin from proteins.</text>
</comment>
<evidence type="ECO:0000256" key="12">
    <source>
        <dbReference type="SAM" id="MobiDB-lite"/>
    </source>
</evidence>
<evidence type="ECO:0000256" key="7">
    <source>
        <dbReference type="ARBA" id="ARBA00022801"/>
    </source>
</evidence>
<dbReference type="GO" id="GO:0004843">
    <property type="term" value="F:cysteine-type deubiquitinase activity"/>
    <property type="evidence" value="ECO:0007669"/>
    <property type="project" value="UniProtKB-EC"/>
</dbReference>
<comment type="catalytic activity">
    <reaction evidence="1">
        <text>Thiol-dependent hydrolysis of ester, thioester, amide, peptide and isopeptide bonds formed by the C-terminal Gly of ubiquitin (a 76-residue protein attached to proteins as an intracellular targeting signal).</text>
        <dbReference type="EC" id="3.4.19.12"/>
    </reaction>
</comment>